<sequence length="301" mass="33508">MIQSIALTHQLPVANTLGEGVIWDHNSQTTYWTDIQNNVLYSWKFAATSVQQYPCPERLGCFGFTSEHGWLICAFETGFAFFHPISGQTEWIAKIESDLLHTRLNDGRVDRQGRFWAGTMMQDEGVDESKHKAALYRLEHDKSVTRVIDQVKVSNGLCWSPKGDVMYFADSPTQTISQSRLDILTGEIGPLTDFAHTNNEVFPDGSCVDSEGCIWNAQWGSSTVKRYSPEGKVLLVLDTPCLQPTCVAFGGPNLQHLIVTSARQNINSVHINAEPANGDVFVFQTPYTGLQESICTLSRSI</sequence>
<evidence type="ECO:0000256" key="1">
    <source>
        <dbReference type="ARBA" id="ARBA00008853"/>
    </source>
</evidence>
<proteinExistence type="inferred from homology"/>
<gene>
    <name evidence="3" type="ORF">RS130_23470</name>
</gene>
<keyword evidence="4" id="KW-1185">Reference proteome</keyword>
<reference evidence="3 4" key="1">
    <citation type="submission" date="2023-10" db="EMBL/GenBank/DDBJ databases">
        <title>Glaciecola aquimarina strain GGW-M5 nov., isolated from a coastal seawater.</title>
        <authorList>
            <person name="Bayburt H."/>
            <person name="Kim J.M."/>
            <person name="Choi B.J."/>
            <person name="Jeon C.O."/>
        </authorList>
    </citation>
    <scope>NUCLEOTIDE SEQUENCE [LARGE SCALE GENOMIC DNA]</scope>
    <source>
        <strain evidence="3 4">KCTC 32108</strain>
    </source>
</reference>
<dbReference type="InterPro" id="IPR013658">
    <property type="entry name" value="SGL"/>
</dbReference>
<dbReference type="GO" id="GO:0016787">
    <property type="term" value="F:hydrolase activity"/>
    <property type="evidence" value="ECO:0007669"/>
    <property type="project" value="UniProtKB-KW"/>
</dbReference>
<dbReference type="Proteomes" id="UP001247805">
    <property type="component" value="Unassembled WGS sequence"/>
</dbReference>
<keyword evidence="3" id="KW-0378">Hydrolase</keyword>
<dbReference type="InterPro" id="IPR011042">
    <property type="entry name" value="6-blade_b-propeller_TolB-like"/>
</dbReference>
<evidence type="ECO:0000313" key="4">
    <source>
        <dbReference type="Proteomes" id="UP001247805"/>
    </source>
</evidence>
<feature type="domain" description="SMP-30/Gluconolactonase/LRE-like region" evidence="2">
    <location>
        <begin position="17"/>
        <end position="263"/>
    </location>
</feature>
<dbReference type="Gene3D" id="2.120.10.30">
    <property type="entry name" value="TolB, C-terminal domain"/>
    <property type="match status" value="1"/>
</dbReference>
<evidence type="ECO:0000259" key="2">
    <source>
        <dbReference type="Pfam" id="PF08450"/>
    </source>
</evidence>
<dbReference type="EMBL" id="JAWDIO010000002">
    <property type="protein sequence ID" value="MDU0356460.1"/>
    <property type="molecule type" value="Genomic_DNA"/>
</dbReference>
<dbReference type="PANTHER" id="PTHR10907">
    <property type="entry name" value="REGUCALCIN"/>
    <property type="match status" value="1"/>
</dbReference>
<organism evidence="3 4">
    <name type="scientific">Paraglaciecola aquimarina</name>
    <dbReference type="NCBI Taxonomy" id="1235557"/>
    <lineage>
        <taxon>Bacteria</taxon>
        <taxon>Pseudomonadati</taxon>
        <taxon>Pseudomonadota</taxon>
        <taxon>Gammaproteobacteria</taxon>
        <taxon>Alteromonadales</taxon>
        <taxon>Alteromonadaceae</taxon>
        <taxon>Paraglaciecola</taxon>
    </lineage>
</organism>
<protein>
    <submittedName>
        <fullName evidence="3">SMP-30/gluconolactonase/LRE family protein</fullName>
        <ecNumber evidence="3">3.1.1.99</ecNumber>
    </submittedName>
</protein>
<evidence type="ECO:0000313" key="3">
    <source>
        <dbReference type="EMBL" id="MDU0356460.1"/>
    </source>
</evidence>
<name>A0ABU3T2G9_9ALTE</name>
<dbReference type="EC" id="3.1.1.99" evidence="3"/>
<accession>A0ABU3T2G9</accession>
<dbReference type="RefSeq" id="WP_316027942.1">
    <property type="nucleotide sequence ID" value="NZ_JAWDIO010000002.1"/>
</dbReference>
<dbReference type="Pfam" id="PF08450">
    <property type="entry name" value="SGL"/>
    <property type="match status" value="1"/>
</dbReference>
<dbReference type="PRINTS" id="PR01790">
    <property type="entry name" value="SMP30FAMILY"/>
</dbReference>
<dbReference type="SUPFAM" id="SSF63829">
    <property type="entry name" value="Calcium-dependent phosphotriesterase"/>
    <property type="match status" value="1"/>
</dbReference>
<dbReference type="PANTHER" id="PTHR10907:SF47">
    <property type="entry name" value="REGUCALCIN"/>
    <property type="match status" value="1"/>
</dbReference>
<comment type="similarity">
    <text evidence="1">Belongs to the SMP-30/CGR1 family.</text>
</comment>
<dbReference type="InterPro" id="IPR005511">
    <property type="entry name" value="SMP-30"/>
</dbReference>
<comment type="caution">
    <text evidence="3">The sequence shown here is derived from an EMBL/GenBank/DDBJ whole genome shotgun (WGS) entry which is preliminary data.</text>
</comment>